<sequence>PATHHRDHAFMMERELFGEEAAERGGRPRLRRGRIEIADGGTLFIEAIENVSPPVQLRLLRLLQERVFERVGDGRALQADVRLVVATSADLDARVRAGEFREDLKQRLATVRIELPPLRERLEDLPLLVQAAVREFNREHGRRVPGLTRGAIEGLARYPWPGNVRELRGVLEGLVVSAKGRRALDVTDLPAGVRESAPSELAGRVEVEIGATLEEGERRMIEAALRRVGFDKRRAAAMLAISLRTLYRKIERYRLG</sequence>
<dbReference type="Pfam" id="PF02954">
    <property type="entry name" value="HTH_8"/>
    <property type="match status" value="1"/>
</dbReference>
<dbReference type="Pfam" id="PF25601">
    <property type="entry name" value="AAA_lid_14"/>
    <property type="match status" value="1"/>
</dbReference>
<evidence type="ECO:0000313" key="6">
    <source>
        <dbReference type="EMBL" id="NOT34205.1"/>
    </source>
</evidence>
<dbReference type="Pfam" id="PF00158">
    <property type="entry name" value="Sigma54_activat"/>
    <property type="match status" value="1"/>
</dbReference>
<name>A0A849SQG2_UNCEI</name>
<dbReference type="InterPro" id="IPR009057">
    <property type="entry name" value="Homeodomain-like_sf"/>
</dbReference>
<organism evidence="6 7">
    <name type="scientific">Eiseniibacteriota bacterium</name>
    <dbReference type="NCBI Taxonomy" id="2212470"/>
    <lineage>
        <taxon>Bacteria</taxon>
        <taxon>Candidatus Eiseniibacteriota</taxon>
    </lineage>
</organism>
<dbReference type="SUPFAM" id="SSF52540">
    <property type="entry name" value="P-loop containing nucleoside triphosphate hydrolases"/>
    <property type="match status" value="1"/>
</dbReference>
<dbReference type="PANTHER" id="PTHR32071">
    <property type="entry name" value="TRANSCRIPTIONAL REGULATORY PROTEIN"/>
    <property type="match status" value="1"/>
</dbReference>
<reference evidence="6 7" key="1">
    <citation type="submission" date="2020-04" db="EMBL/GenBank/DDBJ databases">
        <title>Metagenomic profiling of ammonia- and methane-oxidizing microorganisms in a Dutch drinking water treatment plant.</title>
        <authorList>
            <person name="Poghosyan L."/>
            <person name="Leucker S."/>
        </authorList>
    </citation>
    <scope>NUCLEOTIDE SEQUENCE [LARGE SCALE GENOMIC DNA]</scope>
    <source>
        <strain evidence="6">S-RSF-IL-03</strain>
    </source>
</reference>
<protein>
    <submittedName>
        <fullName evidence="6">Sigma-54-dependent Fis family transcriptional regulator</fullName>
    </submittedName>
</protein>
<dbReference type="PRINTS" id="PR01590">
    <property type="entry name" value="HTHFIS"/>
</dbReference>
<evidence type="ECO:0000256" key="1">
    <source>
        <dbReference type="ARBA" id="ARBA00022741"/>
    </source>
</evidence>
<dbReference type="SUPFAM" id="SSF46689">
    <property type="entry name" value="Homeodomain-like"/>
    <property type="match status" value="1"/>
</dbReference>
<dbReference type="InterPro" id="IPR002197">
    <property type="entry name" value="HTH_Fis"/>
</dbReference>
<feature type="non-terminal residue" evidence="6">
    <location>
        <position position="1"/>
    </location>
</feature>
<proteinExistence type="predicted"/>
<evidence type="ECO:0000313" key="7">
    <source>
        <dbReference type="Proteomes" id="UP000580839"/>
    </source>
</evidence>
<keyword evidence="3" id="KW-0805">Transcription regulation</keyword>
<keyword evidence="1" id="KW-0547">Nucleotide-binding</keyword>
<keyword evidence="2" id="KW-0067">ATP-binding</keyword>
<dbReference type="InterPro" id="IPR058031">
    <property type="entry name" value="AAA_lid_NorR"/>
</dbReference>
<accession>A0A849SQG2</accession>
<evidence type="ECO:0000256" key="4">
    <source>
        <dbReference type="ARBA" id="ARBA00023163"/>
    </source>
</evidence>
<dbReference type="GO" id="GO:0006355">
    <property type="term" value="P:regulation of DNA-templated transcription"/>
    <property type="evidence" value="ECO:0007669"/>
    <property type="project" value="InterPro"/>
</dbReference>
<evidence type="ECO:0000256" key="2">
    <source>
        <dbReference type="ARBA" id="ARBA00022840"/>
    </source>
</evidence>
<dbReference type="Proteomes" id="UP000580839">
    <property type="component" value="Unassembled WGS sequence"/>
</dbReference>
<dbReference type="Gene3D" id="3.40.50.300">
    <property type="entry name" value="P-loop containing nucleotide triphosphate hydrolases"/>
    <property type="match status" value="1"/>
</dbReference>
<dbReference type="EMBL" id="JABFRW010000100">
    <property type="protein sequence ID" value="NOT34205.1"/>
    <property type="molecule type" value="Genomic_DNA"/>
</dbReference>
<dbReference type="InterPro" id="IPR027417">
    <property type="entry name" value="P-loop_NTPase"/>
</dbReference>
<dbReference type="InterPro" id="IPR002078">
    <property type="entry name" value="Sigma_54_int"/>
</dbReference>
<evidence type="ECO:0000259" key="5">
    <source>
        <dbReference type="PROSITE" id="PS50045"/>
    </source>
</evidence>
<keyword evidence="4" id="KW-0804">Transcription</keyword>
<dbReference type="PROSITE" id="PS50045">
    <property type="entry name" value="SIGMA54_INTERACT_4"/>
    <property type="match status" value="1"/>
</dbReference>
<dbReference type="GO" id="GO:0005524">
    <property type="term" value="F:ATP binding"/>
    <property type="evidence" value="ECO:0007669"/>
    <property type="project" value="UniProtKB-KW"/>
</dbReference>
<gene>
    <name evidence="6" type="ORF">HOP12_08565</name>
</gene>
<dbReference type="Gene3D" id="1.10.8.60">
    <property type="match status" value="1"/>
</dbReference>
<dbReference type="Gene3D" id="1.10.10.60">
    <property type="entry name" value="Homeodomain-like"/>
    <property type="match status" value="1"/>
</dbReference>
<dbReference type="AlphaFoldDB" id="A0A849SQG2"/>
<comment type="caution">
    <text evidence="6">The sequence shown here is derived from an EMBL/GenBank/DDBJ whole genome shotgun (WGS) entry which is preliminary data.</text>
</comment>
<feature type="domain" description="Sigma-54 factor interaction" evidence="5">
    <location>
        <begin position="1"/>
        <end position="176"/>
    </location>
</feature>
<evidence type="ECO:0000256" key="3">
    <source>
        <dbReference type="ARBA" id="ARBA00023015"/>
    </source>
</evidence>
<dbReference type="GO" id="GO:0043565">
    <property type="term" value="F:sequence-specific DNA binding"/>
    <property type="evidence" value="ECO:0007669"/>
    <property type="project" value="InterPro"/>
</dbReference>